<evidence type="ECO:0000256" key="1">
    <source>
        <dbReference type="ARBA" id="ARBA00004651"/>
    </source>
</evidence>
<keyword evidence="2" id="KW-1003">Cell membrane</keyword>
<feature type="transmembrane region" description="Helical" evidence="7">
    <location>
        <begin position="177"/>
        <end position="195"/>
    </location>
</feature>
<dbReference type="InterPro" id="IPR022791">
    <property type="entry name" value="L-PG_synthase/AglD"/>
</dbReference>
<gene>
    <name evidence="7" type="primary">mprF</name>
    <name evidence="8" type="ORF">EAV92_13050</name>
</gene>
<comment type="subcellular location">
    <subcellularLocation>
        <location evidence="1 7">Cell membrane</location>
        <topology evidence="1 7">Multi-pass membrane protein</topology>
    </subcellularLocation>
</comment>
<proteinExistence type="inferred from homology"/>
<feature type="transmembrane region" description="Helical" evidence="7">
    <location>
        <begin position="521"/>
        <end position="542"/>
    </location>
</feature>
<feature type="transmembrane region" description="Helical" evidence="7">
    <location>
        <begin position="453"/>
        <end position="470"/>
    </location>
</feature>
<evidence type="ECO:0000256" key="2">
    <source>
        <dbReference type="ARBA" id="ARBA00022475"/>
    </source>
</evidence>
<dbReference type="AlphaFoldDB" id="A0A3G3K0X0"/>
<evidence type="ECO:0000256" key="4">
    <source>
        <dbReference type="ARBA" id="ARBA00022692"/>
    </source>
</evidence>
<keyword evidence="7" id="KW-0443">Lipid metabolism</keyword>
<feature type="transmembrane region" description="Helical" evidence="7">
    <location>
        <begin position="279"/>
        <end position="300"/>
    </location>
</feature>
<feature type="transmembrane region" description="Helical" evidence="7">
    <location>
        <begin position="364"/>
        <end position="382"/>
    </location>
</feature>
<evidence type="ECO:0000256" key="6">
    <source>
        <dbReference type="ARBA" id="ARBA00023136"/>
    </source>
</evidence>
<comment type="function">
    <text evidence="7">Catalyzes the transfer of a lysyl group from L-lysyl-tRNA(Lys) to membrane-bound phosphatidylglycerol (PG), which produces lysylphosphatidylglycerol (LPG), a major component of the bacterial membrane with a positive net charge. LPG synthesis contributes to bacterial virulence as it is involved in the resistance mechanism against cationic antimicrobial peptides (CAMP) produces by the host's immune system (defensins, cathelicidins) and by the competing microorganisms.</text>
</comment>
<evidence type="ECO:0000313" key="9">
    <source>
        <dbReference type="Proteomes" id="UP000269097"/>
    </source>
</evidence>
<feature type="transmembrane region" description="Helical" evidence="7">
    <location>
        <begin position="402"/>
        <end position="421"/>
    </location>
</feature>
<feature type="transmembrane region" description="Helical" evidence="7">
    <location>
        <begin position="252"/>
        <end position="272"/>
    </location>
</feature>
<feature type="transmembrane region" description="Helical" evidence="7">
    <location>
        <begin position="63"/>
        <end position="83"/>
    </location>
</feature>
<comment type="catalytic activity">
    <reaction evidence="7">
        <text>L-lysyl-tRNA(Lys) + a 1,2-diacyl-sn-glycero-3-phospho-(1'-sn-glycerol) = a 1,2-diacyl-sn-glycero-3-phospho-1'-(3'-O-L-lysyl)-sn-glycerol + tRNA(Lys)</text>
        <dbReference type="Rhea" id="RHEA:10668"/>
        <dbReference type="Rhea" id="RHEA-COMP:9696"/>
        <dbReference type="Rhea" id="RHEA-COMP:9697"/>
        <dbReference type="ChEBI" id="CHEBI:64716"/>
        <dbReference type="ChEBI" id="CHEBI:75792"/>
        <dbReference type="ChEBI" id="CHEBI:78442"/>
        <dbReference type="ChEBI" id="CHEBI:78529"/>
        <dbReference type="EC" id="2.3.2.3"/>
    </reaction>
</comment>
<keyword evidence="3 7" id="KW-0808">Transferase</keyword>
<keyword evidence="9" id="KW-1185">Reference proteome</keyword>
<feature type="transmembrane region" description="Helical" evidence="7">
    <location>
        <begin position="215"/>
        <end position="240"/>
    </location>
</feature>
<feature type="transmembrane region" description="Helical" evidence="7">
    <location>
        <begin position="428"/>
        <end position="447"/>
    </location>
</feature>
<dbReference type="Pfam" id="PF03706">
    <property type="entry name" value="LPG_synthase_TM"/>
    <property type="match status" value="1"/>
</dbReference>
<dbReference type="GO" id="GO:0055091">
    <property type="term" value="P:phospholipid homeostasis"/>
    <property type="evidence" value="ECO:0007669"/>
    <property type="project" value="TreeGrafter"/>
</dbReference>
<dbReference type="GO" id="GO:0005886">
    <property type="term" value="C:plasma membrane"/>
    <property type="evidence" value="ECO:0007669"/>
    <property type="project" value="UniProtKB-SubCell"/>
</dbReference>
<feature type="transmembrane region" description="Helical" evidence="7">
    <location>
        <begin position="482"/>
        <end position="501"/>
    </location>
</feature>
<dbReference type="GO" id="GO:0046677">
    <property type="term" value="P:response to antibiotic"/>
    <property type="evidence" value="ECO:0007669"/>
    <property type="project" value="UniProtKB-KW"/>
</dbReference>
<dbReference type="InterPro" id="IPR051211">
    <property type="entry name" value="PG_lysyltransferase"/>
</dbReference>
<keyword evidence="4 7" id="KW-0812">Transmembrane</keyword>
<keyword evidence="7" id="KW-0046">Antibiotic resistance</keyword>
<dbReference type="PANTHER" id="PTHR34697">
    <property type="entry name" value="PHOSPHATIDYLGLYCEROL LYSYLTRANSFERASE"/>
    <property type="match status" value="1"/>
</dbReference>
<sequence length="621" mass="68121">MTMIRGSLTKIKNSKAVQLLNRWKVPHLLVPAAVIAFVYRQGHKEFKSIDWGTTLHSIREMKISSLALLLAFAFLSVAVIGGYDLIIRRHFRLPIPAGTIFRYAWIANTSNSVIGFAGIAGAGLRTVLYRKWDIPMPTIAASIAFLSTMTISGLSLMAWAGLFGWLPMGSVLRVHPWIRWVVWGDALILPGLLLLQRSRLLAKWFRRQEKSPMDWGTIGTTVGLSVLEWTMAGMTFWLTANLLLPGLPLSEGLGVFTVAAITGLVCMAPGGIGGFDLTALLGLHLLGHSSGVAAAVLVLFRLSYYLIPWLVGLVMAAVEFTLLGRRKPETVGAPDLGYVLNPWQKLWSGPEQGRAIGEIGAWSLGKLVFAGGFVLLLSAATPRLLIRLRFAEELLSTPLLRLSHQLSVVIGLLLIVLSWGITHRVKPAFGWTIALLAAGSIFTFTKAFDYEEALFLLGVCVMLWVSRRHFYRASSPYGAEHAARWGFVTLVIAFAYIYVGIGTRPGLLNAVGPWPSTASQFAVTAVMALSVCWLVLVMVLLFRPMRRIGKGRSIFAALGGKVHIPYTRRKDRLVVVGEPEGDPRHIGKAMEDFRRFADRYSLTVEFGDFGAAAEEGDNGDV</sequence>
<organism evidence="8 9">
    <name type="scientific">Cohnella candidum</name>
    <dbReference type="NCBI Taxonomy" id="2674991"/>
    <lineage>
        <taxon>Bacteria</taxon>
        <taxon>Bacillati</taxon>
        <taxon>Bacillota</taxon>
        <taxon>Bacilli</taxon>
        <taxon>Bacillales</taxon>
        <taxon>Paenibacillaceae</taxon>
        <taxon>Cohnella</taxon>
    </lineage>
</organism>
<evidence type="ECO:0000256" key="7">
    <source>
        <dbReference type="RuleBase" id="RU363042"/>
    </source>
</evidence>
<name>A0A3G3K0X0_9BACL</name>
<dbReference type="KEGG" id="coh:EAV92_13050"/>
<feature type="transmembrane region" description="Helical" evidence="7">
    <location>
        <begin position="306"/>
        <end position="324"/>
    </location>
</feature>
<dbReference type="EC" id="2.3.2.3" evidence="7"/>
<dbReference type="GO" id="GO:0006629">
    <property type="term" value="P:lipid metabolic process"/>
    <property type="evidence" value="ECO:0007669"/>
    <property type="project" value="UniProtKB-KW"/>
</dbReference>
<protein>
    <recommendedName>
        <fullName evidence="7">Phosphatidylglycerol lysyltransferase</fullName>
        <ecNumber evidence="7">2.3.2.3</ecNumber>
    </recommendedName>
    <alternativeName>
        <fullName evidence="7">Lysylphosphatidylglycerol synthase</fullName>
    </alternativeName>
</protein>
<keyword evidence="6 7" id="KW-0472">Membrane</keyword>
<keyword evidence="5 7" id="KW-1133">Transmembrane helix</keyword>
<dbReference type="PANTHER" id="PTHR34697:SF2">
    <property type="entry name" value="PHOSPHATIDYLGLYCEROL LYSYLTRANSFERASE"/>
    <property type="match status" value="1"/>
</dbReference>
<comment type="similarity">
    <text evidence="7">Belongs to the LPG synthase family.</text>
</comment>
<dbReference type="RefSeq" id="WP_123041501.1">
    <property type="nucleotide sequence ID" value="NZ_CP033433.1"/>
</dbReference>
<dbReference type="Proteomes" id="UP000269097">
    <property type="component" value="Chromosome"/>
</dbReference>
<feature type="transmembrane region" description="Helical" evidence="7">
    <location>
        <begin position="139"/>
        <end position="165"/>
    </location>
</feature>
<accession>A0A3G3K0X0</accession>
<dbReference type="GO" id="GO:0050071">
    <property type="term" value="F:phosphatidylglycerol lysyltransferase activity"/>
    <property type="evidence" value="ECO:0007669"/>
    <property type="project" value="UniProtKB-EC"/>
</dbReference>
<evidence type="ECO:0000256" key="3">
    <source>
        <dbReference type="ARBA" id="ARBA00022679"/>
    </source>
</evidence>
<evidence type="ECO:0000313" key="8">
    <source>
        <dbReference type="EMBL" id="AYQ73419.1"/>
    </source>
</evidence>
<evidence type="ECO:0000256" key="5">
    <source>
        <dbReference type="ARBA" id="ARBA00022989"/>
    </source>
</evidence>
<feature type="transmembrane region" description="Helical" evidence="7">
    <location>
        <begin position="103"/>
        <end position="127"/>
    </location>
</feature>
<dbReference type="EMBL" id="CP033433">
    <property type="protein sequence ID" value="AYQ73419.1"/>
    <property type="molecule type" value="Genomic_DNA"/>
</dbReference>
<reference evidence="8 9" key="1">
    <citation type="submission" date="2018-10" db="EMBL/GenBank/DDBJ databases">
        <title>Genome Sequence of Cohnella sp.</title>
        <authorList>
            <person name="Srinivasan S."/>
            <person name="Kim M.K."/>
        </authorList>
    </citation>
    <scope>NUCLEOTIDE SEQUENCE [LARGE SCALE GENOMIC DNA]</scope>
    <source>
        <strain evidence="8 9">18JY8-7</strain>
    </source>
</reference>